<dbReference type="WBParaSite" id="HDID_0001004501-mRNA-1">
    <property type="protein sequence ID" value="HDID_0001004501-mRNA-1"/>
    <property type="gene ID" value="HDID_0001004501"/>
</dbReference>
<dbReference type="OrthoDB" id="6284701at2759"/>
<organism evidence="3">
    <name type="scientific">Hymenolepis diminuta</name>
    <name type="common">Rat tapeworm</name>
    <dbReference type="NCBI Taxonomy" id="6216"/>
    <lineage>
        <taxon>Eukaryota</taxon>
        <taxon>Metazoa</taxon>
        <taxon>Spiralia</taxon>
        <taxon>Lophotrochozoa</taxon>
        <taxon>Platyhelminthes</taxon>
        <taxon>Cestoda</taxon>
        <taxon>Eucestoda</taxon>
        <taxon>Cyclophyllidea</taxon>
        <taxon>Hymenolepididae</taxon>
        <taxon>Hymenolepis</taxon>
    </lineage>
</organism>
<proteinExistence type="predicted"/>
<evidence type="ECO:0000313" key="3">
    <source>
        <dbReference type="WBParaSite" id="HDID_0001004501-mRNA-1"/>
    </source>
</evidence>
<dbReference type="STRING" id="6216.A0A0R3SWI3"/>
<evidence type="ECO:0000313" key="2">
    <source>
        <dbReference type="Proteomes" id="UP000274504"/>
    </source>
</evidence>
<reference evidence="3" key="1">
    <citation type="submission" date="2017-02" db="UniProtKB">
        <authorList>
            <consortium name="WormBaseParasite"/>
        </authorList>
    </citation>
    <scope>IDENTIFICATION</scope>
</reference>
<reference evidence="1 2" key="2">
    <citation type="submission" date="2018-11" db="EMBL/GenBank/DDBJ databases">
        <authorList>
            <consortium name="Pathogen Informatics"/>
        </authorList>
    </citation>
    <scope>NUCLEOTIDE SEQUENCE [LARGE SCALE GENOMIC DNA]</scope>
</reference>
<dbReference type="Proteomes" id="UP000274504">
    <property type="component" value="Unassembled WGS sequence"/>
</dbReference>
<evidence type="ECO:0000313" key="1">
    <source>
        <dbReference type="EMBL" id="VDL62579.1"/>
    </source>
</evidence>
<gene>
    <name evidence="1" type="ORF">HDID_LOCUS10043</name>
</gene>
<accession>A0A0R3SWI3</accession>
<sequence>MDDYADTAATGLKESLRRLLSSNTYVSHRYQITDLIHKYIVHFGLRFTKKELTDIIRFGLAVVFCPQLDKINRHKWEQIVVFLLTYFTPSCIQEIWESERPQIYASLTTESFDGIFDHLRKFTPNQLSHFEEIKRVWLGEIFHMWYQYPTLKLHKDNEEVVKANLPFFCFQVILSFCTRVSFEFTWIPEVKEHIGEVVEW</sequence>
<name>A0A0R3SWI3_HYMDI</name>
<dbReference type="AlphaFoldDB" id="A0A0R3SWI3"/>
<protein>
    <submittedName>
        <fullName evidence="3">Rab-GAP TBC domain-containing protein</fullName>
    </submittedName>
</protein>
<dbReference type="EMBL" id="UYSG01011501">
    <property type="protein sequence ID" value="VDL62579.1"/>
    <property type="molecule type" value="Genomic_DNA"/>
</dbReference>